<reference evidence="2" key="1">
    <citation type="journal article" date="2023" name="Hortic. Res.">
        <title>A chromosome-level phased genome enabling allele-level studies in sweet orange: a case study on citrus Huanglongbing tolerance.</title>
        <authorList>
            <person name="Wu B."/>
            <person name="Yu Q."/>
            <person name="Deng Z."/>
            <person name="Duan Y."/>
            <person name="Luo F."/>
            <person name="Gmitter F. Jr."/>
        </authorList>
    </citation>
    <scope>NUCLEOTIDE SEQUENCE [LARGE SCALE GENOMIC DNA]</scope>
    <source>
        <strain evidence="2">cv. Valencia</strain>
    </source>
</reference>
<evidence type="ECO:0000313" key="2">
    <source>
        <dbReference type="Proteomes" id="UP000829398"/>
    </source>
</evidence>
<keyword evidence="2" id="KW-1185">Reference proteome</keyword>
<name>A0ACB8LGM0_CITSI</name>
<dbReference type="EMBL" id="CM039173">
    <property type="protein sequence ID" value="KAH9772621.1"/>
    <property type="molecule type" value="Genomic_DNA"/>
</dbReference>
<sequence length="336" mass="38255">MIFKITCKIVYGHNKQRVGNVVISSEPVSENSDRDIHLPFSPLPHLLQFHSCRVTVDVIEEMRVFRSQGGCVAIRTLSPSSSINRYSHAHGSAPGPAASGRNIFFLASVLCACAGFVAINGPCKVQAERLRRLKHRMKVYFDASRPDHQEALRALWAATYPDQELHGLISDQWKEMGWQGKDPSTDFRGAGFISLENLLFFAKTFSTSFQRLLRKQGGKRADWEYPFAVAGVNITFMLMQMLDLEATKPRTFVRSVFLQMLSALVILKRVVSDNEWAFDLLYCVAFVVMDKQWLERNATYMEFNDVLKSTRAQLERELLMDDVLQIEEMPSYSLLS</sequence>
<comment type="caution">
    <text evidence="1">The sequence shown here is derived from an EMBL/GenBank/DDBJ whole genome shotgun (WGS) entry which is preliminary data.</text>
</comment>
<gene>
    <name evidence="1" type="ORF">KPL71_013087</name>
</gene>
<evidence type="ECO:0000313" key="1">
    <source>
        <dbReference type="EMBL" id="KAH9772621.1"/>
    </source>
</evidence>
<protein>
    <submittedName>
        <fullName evidence="1">ELMO domain-containing protein</fullName>
    </submittedName>
</protein>
<proteinExistence type="predicted"/>
<organism evidence="1 2">
    <name type="scientific">Citrus sinensis</name>
    <name type="common">Sweet orange</name>
    <name type="synonym">Citrus aurantium var. sinensis</name>
    <dbReference type="NCBI Taxonomy" id="2711"/>
    <lineage>
        <taxon>Eukaryota</taxon>
        <taxon>Viridiplantae</taxon>
        <taxon>Streptophyta</taxon>
        <taxon>Embryophyta</taxon>
        <taxon>Tracheophyta</taxon>
        <taxon>Spermatophyta</taxon>
        <taxon>Magnoliopsida</taxon>
        <taxon>eudicotyledons</taxon>
        <taxon>Gunneridae</taxon>
        <taxon>Pentapetalae</taxon>
        <taxon>rosids</taxon>
        <taxon>malvids</taxon>
        <taxon>Sapindales</taxon>
        <taxon>Rutaceae</taxon>
        <taxon>Aurantioideae</taxon>
        <taxon>Citrus</taxon>
    </lineage>
</organism>
<accession>A0ACB8LGM0</accession>
<dbReference type="Proteomes" id="UP000829398">
    <property type="component" value="Chromosome 4"/>
</dbReference>